<keyword evidence="2" id="KW-1185">Reference proteome</keyword>
<protein>
    <recommendedName>
        <fullName evidence="3">MarR family transcriptional regulator</fullName>
    </recommendedName>
</protein>
<sequence>MKPHSFQIPYSVADKLPPAERFVYYELSRLASTKTRTDNIFRVRIPPRGLIINHFRLAKEMDYPYTKVASAMEHLEKKGLIEIHPLKNKEFKSYYLVYLKKIYHEEKVPISPPEFSM</sequence>
<gene>
    <name evidence="1" type="ORF">H2C83_11450</name>
</gene>
<dbReference type="EMBL" id="JACEOL010000036">
    <property type="protein sequence ID" value="MBA4602916.1"/>
    <property type="molecule type" value="Genomic_DNA"/>
</dbReference>
<dbReference type="Proteomes" id="UP000538292">
    <property type="component" value="Unassembled WGS sequence"/>
</dbReference>
<evidence type="ECO:0000313" key="1">
    <source>
        <dbReference type="EMBL" id="MBA4602916.1"/>
    </source>
</evidence>
<organism evidence="1 2">
    <name type="scientific">Thermoactinomyces mirandus</name>
    <dbReference type="NCBI Taxonomy" id="2756294"/>
    <lineage>
        <taxon>Bacteria</taxon>
        <taxon>Bacillati</taxon>
        <taxon>Bacillota</taxon>
        <taxon>Bacilli</taxon>
        <taxon>Bacillales</taxon>
        <taxon>Thermoactinomycetaceae</taxon>
        <taxon>Thermoactinomyces</taxon>
    </lineage>
</organism>
<dbReference type="AlphaFoldDB" id="A0A7W2ASW5"/>
<proteinExistence type="predicted"/>
<comment type="caution">
    <text evidence="1">The sequence shown here is derived from an EMBL/GenBank/DDBJ whole genome shotgun (WGS) entry which is preliminary data.</text>
</comment>
<evidence type="ECO:0008006" key="3">
    <source>
        <dbReference type="Google" id="ProtNLM"/>
    </source>
</evidence>
<reference evidence="1 2" key="1">
    <citation type="submission" date="2020-07" db="EMBL/GenBank/DDBJ databases">
        <title>Thermoactinomyces phylogeny.</title>
        <authorList>
            <person name="Dunlap C."/>
        </authorList>
    </citation>
    <scope>NUCLEOTIDE SEQUENCE [LARGE SCALE GENOMIC DNA]</scope>
    <source>
        <strain evidence="1 2">AMNI-1</strain>
    </source>
</reference>
<accession>A0A7W2ASW5</accession>
<dbReference type="RefSeq" id="WP_181740931.1">
    <property type="nucleotide sequence ID" value="NZ_JACEOL010000036.1"/>
</dbReference>
<evidence type="ECO:0000313" key="2">
    <source>
        <dbReference type="Proteomes" id="UP000538292"/>
    </source>
</evidence>
<name>A0A7W2ASW5_9BACL</name>